<dbReference type="KEGG" id="aori:SD37_27215"/>
<feature type="transmembrane region" description="Helical" evidence="5">
    <location>
        <begin position="113"/>
        <end position="134"/>
    </location>
</feature>
<name>A0A193CC90_AMYOR</name>
<sequence>MGLWFSASSVVPALRAEWALSTQGTVLLTASVQVGFAAGALVSAVANLADRLRPERLLAASAATGALLTLMFPLCGNQFWLAVLLRFGTGMALAGVYPVGMKIVVSWFPGSRGLALGVLLAALALGSASPHLLAGNLPDWRTVLVVAALLALGAAVLAAFFVRVGPAVRRSPPWEPAYLVTMARDRRQRLIALGYFGHMWELYAFWTWIPAYAAAASQGSVSLLAFTVIGVGGAIGCLLGGTLSDRFGRIDVALVALAVSGACCLLSVFAFDAHPAVLGTLLFVWGVAAIADSGQFSAALSEAADPRYVGTALTAQTAIGFLVSALTIQGLPVLADIVGWRAAAPILAIGPLLGVVAMARLRSPAAADARPSA</sequence>
<evidence type="ECO:0000259" key="6">
    <source>
        <dbReference type="PROSITE" id="PS50850"/>
    </source>
</evidence>
<dbReference type="EMBL" id="CP016174">
    <property type="protein sequence ID" value="ANN22064.1"/>
    <property type="molecule type" value="Genomic_DNA"/>
</dbReference>
<dbReference type="InterPro" id="IPR020846">
    <property type="entry name" value="MFS_dom"/>
</dbReference>
<feature type="transmembrane region" description="Helical" evidence="5">
    <location>
        <begin position="140"/>
        <end position="162"/>
    </location>
</feature>
<comment type="subcellular location">
    <subcellularLocation>
        <location evidence="1">Cell membrane</location>
        <topology evidence="1">Multi-pass membrane protein</topology>
    </subcellularLocation>
</comment>
<keyword evidence="3 5" id="KW-1133">Transmembrane helix</keyword>
<dbReference type="GO" id="GO:0022857">
    <property type="term" value="F:transmembrane transporter activity"/>
    <property type="evidence" value="ECO:0007669"/>
    <property type="project" value="InterPro"/>
</dbReference>
<dbReference type="PANTHER" id="PTHR23521:SF3">
    <property type="entry name" value="MFS TRANSPORTER"/>
    <property type="match status" value="1"/>
</dbReference>
<evidence type="ECO:0000313" key="8">
    <source>
        <dbReference type="Proteomes" id="UP000093695"/>
    </source>
</evidence>
<feature type="transmembrane region" description="Helical" evidence="5">
    <location>
        <begin position="80"/>
        <end position="101"/>
    </location>
</feature>
<keyword evidence="8" id="KW-1185">Reference proteome</keyword>
<feature type="transmembrane region" description="Helical" evidence="5">
    <location>
        <begin position="252"/>
        <end position="271"/>
    </location>
</feature>
<accession>A0A193CC90</accession>
<feature type="transmembrane region" description="Helical" evidence="5">
    <location>
        <begin position="190"/>
        <end position="209"/>
    </location>
</feature>
<feature type="transmembrane region" description="Helical" evidence="5">
    <location>
        <begin position="308"/>
        <end position="328"/>
    </location>
</feature>
<gene>
    <name evidence="7" type="ORF">SD37_27215</name>
</gene>
<dbReference type="Pfam" id="PF07690">
    <property type="entry name" value="MFS_1"/>
    <property type="match status" value="1"/>
</dbReference>
<evidence type="ECO:0000256" key="2">
    <source>
        <dbReference type="ARBA" id="ARBA00022692"/>
    </source>
</evidence>
<keyword evidence="2 5" id="KW-0812">Transmembrane</keyword>
<feature type="transmembrane region" description="Helical" evidence="5">
    <location>
        <begin position="340"/>
        <end position="361"/>
    </location>
</feature>
<dbReference type="InterPro" id="IPR011701">
    <property type="entry name" value="MFS"/>
</dbReference>
<dbReference type="Proteomes" id="UP000093695">
    <property type="component" value="Chromosome"/>
</dbReference>
<feature type="transmembrane region" description="Helical" evidence="5">
    <location>
        <begin position="221"/>
        <end position="240"/>
    </location>
</feature>
<dbReference type="AlphaFoldDB" id="A0A193CC90"/>
<evidence type="ECO:0000313" key="7">
    <source>
        <dbReference type="EMBL" id="ANN22064.1"/>
    </source>
</evidence>
<dbReference type="GO" id="GO:0005886">
    <property type="term" value="C:plasma membrane"/>
    <property type="evidence" value="ECO:0007669"/>
    <property type="project" value="UniProtKB-SubCell"/>
</dbReference>
<evidence type="ECO:0000256" key="4">
    <source>
        <dbReference type="ARBA" id="ARBA00023136"/>
    </source>
</evidence>
<dbReference type="Gene3D" id="1.20.1250.20">
    <property type="entry name" value="MFS general substrate transporter like domains"/>
    <property type="match status" value="2"/>
</dbReference>
<protein>
    <submittedName>
        <fullName evidence="7">MFS transporter</fullName>
    </submittedName>
</protein>
<evidence type="ECO:0000256" key="3">
    <source>
        <dbReference type="ARBA" id="ARBA00022989"/>
    </source>
</evidence>
<dbReference type="PANTHER" id="PTHR23521">
    <property type="entry name" value="TRANSPORTER MFS SUPERFAMILY"/>
    <property type="match status" value="1"/>
</dbReference>
<dbReference type="InterPro" id="IPR036259">
    <property type="entry name" value="MFS_trans_sf"/>
</dbReference>
<feature type="transmembrane region" description="Helical" evidence="5">
    <location>
        <begin position="277"/>
        <end position="296"/>
    </location>
</feature>
<keyword evidence="4 5" id="KW-0472">Membrane</keyword>
<evidence type="ECO:0000256" key="5">
    <source>
        <dbReference type="SAM" id="Phobius"/>
    </source>
</evidence>
<dbReference type="PROSITE" id="PS50850">
    <property type="entry name" value="MFS"/>
    <property type="match status" value="1"/>
</dbReference>
<feature type="domain" description="Major facilitator superfamily (MFS) profile" evidence="6">
    <location>
        <begin position="1"/>
        <end position="366"/>
    </location>
</feature>
<feature type="transmembrane region" description="Helical" evidence="5">
    <location>
        <begin position="25"/>
        <end position="45"/>
    </location>
</feature>
<organism evidence="7 8">
    <name type="scientific">Amycolatopsis orientalis</name>
    <name type="common">Nocardia orientalis</name>
    <dbReference type="NCBI Taxonomy" id="31958"/>
    <lineage>
        <taxon>Bacteria</taxon>
        <taxon>Bacillati</taxon>
        <taxon>Actinomycetota</taxon>
        <taxon>Actinomycetes</taxon>
        <taxon>Pseudonocardiales</taxon>
        <taxon>Pseudonocardiaceae</taxon>
        <taxon>Amycolatopsis</taxon>
    </lineage>
</organism>
<dbReference type="SUPFAM" id="SSF103473">
    <property type="entry name" value="MFS general substrate transporter"/>
    <property type="match status" value="1"/>
</dbReference>
<reference evidence="7 8" key="1">
    <citation type="journal article" date="2015" name="Genome Announc.">
        <title>Draft Genome Sequence of Norvancomycin-Producing Strain Amycolatopsis orientalis CPCC200066.</title>
        <authorList>
            <person name="Lei X."/>
            <person name="Yuan F."/>
            <person name="Shi Y."/>
            <person name="Li X."/>
            <person name="Wang L."/>
            <person name="Hong B."/>
        </authorList>
    </citation>
    <scope>NUCLEOTIDE SEQUENCE [LARGE SCALE GENOMIC DNA]</scope>
    <source>
        <strain evidence="7 8">B-37</strain>
    </source>
</reference>
<proteinExistence type="predicted"/>
<feature type="transmembrane region" description="Helical" evidence="5">
    <location>
        <begin position="57"/>
        <end position="74"/>
    </location>
</feature>
<evidence type="ECO:0000256" key="1">
    <source>
        <dbReference type="ARBA" id="ARBA00004651"/>
    </source>
</evidence>